<dbReference type="Proteomes" id="UP000619545">
    <property type="component" value="Unassembled WGS sequence"/>
</dbReference>
<proteinExistence type="predicted"/>
<evidence type="ECO:0000313" key="3">
    <source>
        <dbReference type="Proteomes" id="UP000619545"/>
    </source>
</evidence>
<gene>
    <name evidence="2" type="ORF">HA336_05120</name>
</gene>
<dbReference type="EMBL" id="DUJS01000004">
    <property type="protein sequence ID" value="HII70595.1"/>
    <property type="molecule type" value="Genomic_DNA"/>
</dbReference>
<feature type="transmembrane region" description="Helical" evidence="1">
    <location>
        <begin position="92"/>
        <end position="112"/>
    </location>
</feature>
<keyword evidence="1" id="KW-1133">Transmembrane helix</keyword>
<accession>A0A832WKZ1</accession>
<dbReference type="OMA" id="CFCGGIR"/>
<feature type="transmembrane region" description="Helical" evidence="1">
    <location>
        <begin position="133"/>
        <end position="154"/>
    </location>
</feature>
<sequence length="157" mass="16484">MAEYLHAIGTLAFGVLIGYLGQRSAMCFIGGIRDVYLLRDTWLVQGLIGFLIGAFFGLVVFGAAGMIKKFPWFLYKGASAIPGDVLGKKPGFAAHAAVTVIGGLGVGFLSVVQGGCPFRNYVMAAEGNVTAMAYLLGVFVGAVFFHACIVPIFGPPK</sequence>
<protein>
    <submittedName>
        <fullName evidence="2">YeeE/YedE family protein</fullName>
    </submittedName>
</protein>
<dbReference type="AlphaFoldDB" id="A0A832WKZ1"/>
<feature type="transmembrane region" description="Helical" evidence="1">
    <location>
        <begin position="6"/>
        <end position="21"/>
    </location>
</feature>
<dbReference type="RefSeq" id="WP_011018634.1">
    <property type="nucleotide sequence ID" value="NZ_DUJS01000004.1"/>
</dbReference>
<reference evidence="2" key="1">
    <citation type="journal article" date="2020" name="bioRxiv">
        <title>A rank-normalized archaeal taxonomy based on genome phylogeny resolves widespread incomplete and uneven classifications.</title>
        <authorList>
            <person name="Rinke C."/>
            <person name="Chuvochina M."/>
            <person name="Mussig A.J."/>
            <person name="Chaumeil P.-A."/>
            <person name="Waite D.W."/>
            <person name="Whitman W.B."/>
            <person name="Parks D.H."/>
            <person name="Hugenholtz P."/>
        </authorList>
    </citation>
    <scope>NUCLEOTIDE SEQUENCE</scope>
    <source>
        <strain evidence="2">UBA8853</strain>
    </source>
</reference>
<dbReference type="Pfam" id="PF04143">
    <property type="entry name" value="Sulf_transp"/>
    <property type="match status" value="1"/>
</dbReference>
<keyword evidence="1" id="KW-0812">Transmembrane</keyword>
<feature type="transmembrane region" description="Helical" evidence="1">
    <location>
        <begin position="42"/>
        <end position="67"/>
    </location>
</feature>
<comment type="caution">
    <text evidence="2">The sequence shown here is derived from an EMBL/GenBank/DDBJ whole genome shotgun (WGS) entry which is preliminary data.</text>
</comment>
<dbReference type="GeneID" id="1477565"/>
<evidence type="ECO:0000256" key="1">
    <source>
        <dbReference type="SAM" id="Phobius"/>
    </source>
</evidence>
<keyword evidence="1" id="KW-0472">Membrane</keyword>
<evidence type="ECO:0000313" key="2">
    <source>
        <dbReference type="EMBL" id="HII70595.1"/>
    </source>
</evidence>
<name>A0A832WKZ1_9EURY</name>
<dbReference type="InterPro" id="IPR007272">
    <property type="entry name" value="Sulf_transp_TsuA/YedE"/>
</dbReference>
<organism evidence="2 3">
    <name type="scientific">Methanopyrus kandleri</name>
    <dbReference type="NCBI Taxonomy" id="2320"/>
    <lineage>
        <taxon>Archaea</taxon>
        <taxon>Methanobacteriati</taxon>
        <taxon>Methanobacteriota</taxon>
        <taxon>Methanomada group</taxon>
        <taxon>Methanopyri</taxon>
        <taxon>Methanopyrales</taxon>
        <taxon>Methanopyraceae</taxon>
        <taxon>Methanopyrus</taxon>
    </lineage>
</organism>